<protein>
    <recommendedName>
        <fullName evidence="1">CCDC22 N-terminal domain-containing protein</fullName>
    </recommendedName>
</protein>
<dbReference type="Proteomes" id="UP000274756">
    <property type="component" value="Unassembled WGS sequence"/>
</dbReference>
<dbReference type="OrthoDB" id="5825860at2759"/>
<dbReference type="Pfam" id="PF21674">
    <property type="entry name" value="CCDC22_N"/>
    <property type="match status" value="1"/>
</dbReference>
<dbReference type="STRING" id="318479.A0A0N4U9M6"/>
<keyword evidence="4" id="KW-1185">Reference proteome</keyword>
<evidence type="ECO:0000259" key="1">
    <source>
        <dbReference type="Pfam" id="PF21674"/>
    </source>
</evidence>
<reference evidence="2 4" key="2">
    <citation type="submission" date="2018-11" db="EMBL/GenBank/DDBJ databases">
        <authorList>
            <consortium name="Pathogen Informatics"/>
        </authorList>
    </citation>
    <scope>NUCLEOTIDE SEQUENCE [LARGE SCALE GENOMIC DNA]</scope>
</reference>
<dbReference type="AlphaFoldDB" id="A0A0N4U9M6"/>
<name>A0A0N4U9M6_DRAME</name>
<proteinExistence type="predicted"/>
<evidence type="ECO:0000313" key="5">
    <source>
        <dbReference type="WBParaSite" id="DME_0000380001-mRNA-1"/>
    </source>
</evidence>
<dbReference type="WBParaSite" id="DME_0000380001-mRNA-1">
    <property type="protein sequence ID" value="DME_0000380001-mRNA-1"/>
    <property type="gene ID" value="DME_0000380001"/>
</dbReference>
<evidence type="ECO:0000313" key="2">
    <source>
        <dbReference type="EMBL" id="VDN57832.1"/>
    </source>
</evidence>
<dbReference type="Proteomes" id="UP000038040">
    <property type="component" value="Unplaced"/>
</dbReference>
<sequence>CLNYFSTFFCEFSSIPTNLKEIDSEKIYEAIVLFIWQCDPSVRIGYQTLLYGQSNELRNIFIGLIEKLPKDSSSTTTNSGLLKFKSYNHIMNGINFRPKPKPLVKAVDKTKLQNIELNNESVYVEKDEILENDEISNGDAGQALYSAILMEQIKIHQSLLERKSALFKEV</sequence>
<dbReference type="InterPro" id="IPR048349">
    <property type="entry name" value="CCDC22_N"/>
</dbReference>
<dbReference type="EMBL" id="UYYG01001163">
    <property type="protein sequence ID" value="VDN57832.1"/>
    <property type="molecule type" value="Genomic_DNA"/>
</dbReference>
<reference evidence="5" key="1">
    <citation type="submission" date="2017-02" db="UniProtKB">
        <authorList>
            <consortium name="WormBaseParasite"/>
        </authorList>
    </citation>
    <scope>IDENTIFICATION</scope>
</reference>
<gene>
    <name evidence="2" type="ORF">DME_LOCUS7805</name>
</gene>
<organism evidence="3 5">
    <name type="scientific">Dracunculus medinensis</name>
    <name type="common">Guinea worm</name>
    <dbReference type="NCBI Taxonomy" id="318479"/>
    <lineage>
        <taxon>Eukaryota</taxon>
        <taxon>Metazoa</taxon>
        <taxon>Ecdysozoa</taxon>
        <taxon>Nematoda</taxon>
        <taxon>Chromadorea</taxon>
        <taxon>Rhabditida</taxon>
        <taxon>Spirurina</taxon>
        <taxon>Dracunculoidea</taxon>
        <taxon>Dracunculidae</taxon>
        <taxon>Dracunculus</taxon>
    </lineage>
</organism>
<evidence type="ECO:0000313" key="3">
    <source>
        <dbReference type="Proteomes" id="UP000038040"/>
    </source>
</evidence>
<evidence type="ECO:0000313" key="4">
    <source>
        <dbReference type="Proteomes" id="UP000274756"/>
    </source>
</evidence>
<feature type="domain" description="CCDC22 N-terminal" evidence="1">
    <location>
        <begin position="44"/>
        <end position="69"/>
    </location>
</feature>
<accession>A0A0N4U9M6</accession>